<dbReference type="Gene3D" id="3.40.30.80">
    <property type="match status" value="1"/>
</dbReference>
<organism evidence="2">
    <name type="scientific">marine metagenome</name>
    <dbReference type="NCBI Taxonomy" id="408172"/>
    <lineage>
        <taxon>unclassified sequences</taxon>
        <taxon>metagenomes</taxon>
        <taxon>ecological metagenomes</taxon>
    </lineage>
</organism>
<evidence type="ECO:0000313" key="2">
    <source>
        <dbReference type="EMBL" id="SVA05153.1"/>
    </source>
</evidence>
<feature type="domain" description="Thioredoxin-like fold" evidence="1">
    <location>
        <begin position="2"/>
        <end position="52"/>
    </location>
</feature>
<dbReference type="EMBL" id="UINC01003306">
    <property type="protein sequence ID" value="SVA05153.1"/>
    <property type="molecule type" value="Genomic_DNA"/>
</dbReference>
<dbReference type="InterPro" id="IPR012336">
    <property type="entry name" value="Thioredoxin-like_fold"/>
</dbReference>
<dbReference type="Pfam" id="PF13192">
    <property type="entry name" value="Thioredoxin_3"/>
    <property type="match status" value="1"/>
</dbReference>
<protein>
    <recommendedName>
        <fullName evidence="1">Thioredoxin-like fold domain-containing protein</fullName>
    </recommendedName>
</protein>
<sequence>MALESPHITASVVAAVEYPDLVQQYRVTGVPKTVVNDHVEILGVEPEASFIDLVVDALA</sequence>
<reference evidence="2" key="1">
    <citation type="submission" date="2018-05" db="EMBL/GenBank/DDBJ databases">
        <authorList>
            <person name="Lanie J.A."/>
            <person name="Ng W.-L."/>
            <person name="Kazmierczak K.M."/>
            <person name="Andrzejewski T.M."/>
            <person name="Davidsen T.M."/>
            <person name="Wayne K.J."/>
            <person name="Tettelin H."/>
            <person name="Glass J.I."/>
            <person name="Rusch D."/>
            <person name="Podicherti R."/>
            <person name="Tsui H.-C.T."/>
            <person name="Winkler M.E."/>
        </authorList>
    </citation>
    <scope>NUCLEOTIDE SEQUENCE</scope>
</reference>
<dbReference type="AlphaFoldDB" id="A0A381SUY1"/>
<proteinExistence type="predicted"/>
<gene>
    <name evidence="2" type="ORF">METZ01_LOCUS58007</name>
</gene>
<dbReference type="PANTHER" id="PTHR37170">
    <property type="entry name" value="GLUTAREDOXIN-RELATED"/>
    <property type="match status" value="1"/>
</dbReference>
<evidence type="ECO:0000259" key="1">
    <source>
        <dbReference type="Pfam" id="PF13192"/>
    </source>
</evidence>
<dbReference type="PANTHER" id="PTHR37170:SF1">
    <property type="entry name" value="GLUTAREDOXIN-LIKE PROTEIN"/>
    <property type="match status" value="1"/>
</dbReference>
<accession>A0A381SUY1</accession>
<name>A0A381SUY1_9ZZZZ</name>